<dbReference type="GO" id="GO:0005524">
    <property type="term" value="F:ATP binding"/>
    <property type="evidence" value="ECO:0007669"/>
    <property type="project" value="UniProtKB-KW"/>
</dbReference>
<dbReference type="Gene3D" id="3.30.565.10">
    <property type="entry name" value="Histidine kinase-like ATPase, C-terminal domain"/>
    <property type="match status" value="1"/>
</dbReference>
<dbReference type="PROSITE" id="PS50109">
    <property type="entry name" value="HIS_KIN"/>
    <property type="match status" value="1"/>
</dbReference>
<evidence type="ECO:0000256" key="4">
    <source>
        <dbReference type="ARBA" id="ARBA00022679"/>
    </source>
</evidence>
<reference evidence="10 11" key="1">
    <citation type="journal article" date="2010" name="Int. J. Syst. Evol. Microbiol.">
        <title>Sphingopyxis bauzanensis sp. nov., a psychrophilic bacterium isolated from soil.</title>
        <authorList>
            <person name="Zhang D.C."/>
            <person name="Liu H.C."/>
            <person name="Xin Y.H."/>
            <person name="Zhou Y.G."/>
            <person name="Schinner F."/>
            <person name="Margesin R."/>
        </authorList>
    </citation>
    <scope>NUCLEOTIDE SEQUENCE [LARGE SCALE GENOMIC DNA]</scope>
    <source>
        <strain evidence="10 11">DSM 22271</strain>
    </source>
</reference>
<evidence type="ECO:0000256" key="2">
    <source>
        <dbReference type="ARBA" id="ARBA00012438"/>
    </source>
</evidence>
<dbReference type="InterPro" id="IPR005467">
    <property type="entry name" value="His_kinase_dom"/>
</dbReference>
<dbReference type="InterPro" id="IPR035965">
    <property type="entry name" value="PAS-like_dom_sf"/>
</dbReference>
<dbReference type="Pfam" id="PF00512">
    <property type="entry name" value="HisKA"/>
    <property type="match status" value="1"/>
</dbReference>
<feature type="domain" description="Histidine kinase" evidence="9">
    <location>
        <begin position="385"/>
        <end position="596"/>
    </location>
</feature>
<dbReference type="InterPro" id="IPR000014">
    <property type="entry name" value="PAS"/>
</dbReference>
<keyword evidence="5" id="KW-0547">Nucleotide-binding</keyword>
<dbReference type="AlphaFoldDB" id="A0A246JW24"/>
<dbReference type="InterPro" id="IPR003594">
    <property type="entry name" value="HATPase_dom"/>
</dbReference>
<dbReference type="Pfam" id="PF13426">
    <property type="entry name" value="PAS_9"/>
    <property type="match status" value="1"/>
</dbReference>
<dbReference type="SMART" id="SM00387">
    <property type="entry name" value="HATPase_c"/>
    <property type="match status" value="1"/>
</dbReference>
<evidence type="ECO:0000256" key="3">
    <source>
        <dbReference type="ARBA" id="ARBA00022553"/>
    </source>
</evidence>
<dbReference type="SUPFAM" id="SSF55785">
    <property type="entry name" value="PYP-like sensor domain (PAS domain)"/>
    <property type="match status" value="2"/>
</dbReference>
<evidence type="ECO:0000313" key="11">
    <source>
        <dbReference type="Proteomes" id="UP000197361"/>
    </source>
</evidence>
<accession>A0A246JW24</accession>
<organism evidence="10 11">
    <name type="scientific">Sphingopyxis bauzanensis</name>
    <dbReference type="NCBI Taxonomy" id="651663"/>
    <lineage>
        <taxon>Bacteria</taxon>
        <taxon>Pseudomonadati</taxon>
        <taxon>Pseudomonadota</taxon>
        <taxon>Alphaproteobacteria</taxon>
        <taxon>Sphingomonadales</taxon>
        <taxon>Sphingomonadaceae</taxon>
        <taxon>Sphingopyxis</taxon>
    </lineage>
</organism>
<proteinExistence type="predicted"/>
<dbReference type="GO" id="GO:0000155">
    <property type="term" value="F:phosphorelay sensor kinase activity"/>
    <property type="evidence" value="ECO:0007669"/>
    <property type="project" value="InterPro"/>
</dbReference>
<dbReference type="SMART" id="SM00388">
    <property type="entry name" value="HisKA"/>
    <property type="match status" value="1"/>
</dbReference>
<protein>
    <recommendedName>
        <fullName evidence="2">histidine kinase</fullName>
        <ecNumber evidence="2">2.7.13.3</ecNumber>
    </recommendedName>
</protein>
<keyword evidence="3" id="KW-0597">Phosphoprotein</keyword>
<comment type="catalytic activity">
    <reaction evidence="1">
        <text>ATP + protein L-histidine = ADP + protein N-phospho-L-histidine.</text>
        <dbReference type="EC" id="2.7.13.3"/>
    </reaction>
</comment>
<dbReference type="Gene3D" id="3.30.450.20">
    <property type="entry name" value="PAS domain"/>
    <property type="match status" value="2"/>
</dbReference>
<dbReference type="Pfam" id="PF08448">
    <property type="entry name" value="PAS_4"/>
    <property type="match status" value="1"/>
</dbReference>
<comment type="caution">
    <text evidence="10">The sequence shown here is derived from an EMBL/GenBank/DDBJ whole genome shotgun (WGS) entry which is preliminary data.</text>
</comment>
<keyword evidence="7" id="KW-0067">ATP-binding</keyword>
<dbReference type="SUPFAM" id="SSF55874">
    <property type="entry name" value="ATPase domain of HSP90 chaperone/DNA topoisomerase II/histidine kinase"/>
    <property type="match status" value="1"/>
</dbReference>
<dbReference type="EMBL" id="NISK01000002">
    <property type="protein sequence ID" value="OWQ97146.1"/>
    <property type="molecule type" value="Genomic_DNA"/>
</dbReference>
<dbReference type="InterPro" id="IPR004358">
    <property type="entry name" value="Sig_transdc_His_kin-like_C"/>
</dbReference>
<evidence type="ECO:0000256" key="1">
    <source>
        <dbReference type="ARBA" id="ARBA00000085"/>
    </source>
</evidence>
<dbReference type="CDD" id="cd00082">
    <property type="entry name" value="HisKA"/>
    <property type="match status" value="1"/>
</dbReference>
<keyword evidence="6" id="KW-0418">Kinase</keyword>
<dbReference type="InterPro" id="IPR036097">
    <property type="entry name" value="HisK_dim/P_sf"/>
</dbReference>
<evidence type="ECO:0000313" key="10">
    <source>
        <dbReference type="EMBL" id="OWQ97146.1"/>
    </source>
</evidence>
<dbReference type="CDD" id="cd00130">
    <property type="entry name" value="PAS"/>
    <property type="match status" value="2"/>
</dbReference>
<dbReference type="PANTHER" id="PTHR43065:SF10">
    <property type="entry name" value="PEROXIDE STRESS-ACTIVATED HISTIDINE KINASE MAK3"/>
    <property type="match status" value="1"/>
</dbReference>
<keyword evidence="11" id="KW-1185">Reference proteome</keyword>
<evidence type="ECO:0000256" key="7">
    <source>
        <dbReference type="ARBA" id="ARBA00022840"/>
    </source>
</evidence>
<keyword evidence="4" id="KW-0808">Transferase</keyword>
<dbReference type="InterPro" id="IPR003661">
    <property type="entry name" value="HisK_dim/P_dom"/>
</dbReference>
<name>A0A246JW24_9SPHN</name>
<dbReference type="Gene3D" id="1.10.287.130">
    <property type="match status" value="1"/>
</dbReference>
<evidence type="ECO:0000256" key="8">
    <source>
        <dbReference type="ARBA" id="ARBA00023012"/>
    </source>
</evidence>
<evidence type="ECO:0000259" key="9">
    <source>
        <dbReference type="PROSITE" id="PS50109"/>
    </source>
</evidence>
<dbReference type="InterPro" id="IPR036890">
    <property type="entry name" value="HATPase_C_sf"/>
</dbReference>
<sequence length="604" mass="65293">MRVMGMVTADQVGLIRRRSKGPTFGRKRVAPLVLTKVDQPTREKYGIGSPHNFASPIAETCYPSRTQIFAIAVDRSADQRAGLFARRHGTGICGMTETIEPRGSDRGSPTGSLVVSIQNASIPILFIDVTGGTHSVAIANPSFFAATGLSHPAVLGRSASSVFTKITDAASVATIEAFLKAGQPATWELNFRRRDGSTYLASALLHPVRDHTGVHRQHILSFYPHDSKIESPRSNPAESRALYKHAPGFIATSEGPAHRITFANESYRRFVGHRKLEGLTVAEAMPEIAAQGFVAILDRVFQTGVPYRGETVAFDLPSPSGGPMVRRYADFVYEPVRDADLNIVGIFCEGYDVTEHQEAAAALQTLQTELVHTSRVNAMGTMATTLAHELNQPLSAITNYAAGCLRLVDSSDIDNAQVREALNAIDMAAKRAGAIIRTLRDLTDRRVRASESFELKAVVEESINLVRSACSIDTKLRYAIPANLKLFADRTQIQQVVINLLRNGCEAVSDLEQKEVRISAETAADEIVVAVRDTGPGVTAEAAQGIFTWSDTIKEGGMGLGLSISRTIIEAHGGRIWLEDSSDAGSEFRFALPIAQADIEEAAG</sequence>
<evidence type="ECO:0000256" key="5">
    <source>
        <dbReference type="ARBA" id="ARBA00022741"/>
    </source>
</evidence>
<dbReference type="Proteomes" id="UP000197361">
    <property type="component" value="Unassembled WGS sequence"/>
</dbReference>
<dbReference type="PANTHER" id="PTHR43065">
    <property type="entry name" value="SENSOR HISTIDINE KINASE"/>
    <property type="match status" value="1"/>
</dbReference>
<dbReference type="PRINTS" id="PR00344">
    <property type="entry name" value="BCTRLSENSOR"/>
</dbReference>
<dbReference type="EC" id="2.7.13.3" evidence="2"/>
<gene>
    <name evidence="10" type="ORF">CDQ92_08730</name>
</gene>
<dbReference type="SUPFAM" id="SSF47384">
    <property type="entry name" value="Homodimeric domain of signal transducing histidine kinase"/>
    <property type="match status" value="1"/>
</dbReference>
<dbReference type="InterPro" id="IPR013656">
    <property type="entry name" value="PAS_4"/>
</dbReference>
<dbReference type="Pfam" id="PF02518">
    <property type="entry name" value="HATPase_c"/>
    <property type="match status" value="1"/>
</dbReference>
<evidence type="ECO:0000256" key="6">
    <source>
        <dbReference type="ARBA" id="ARBA00022777"/>
    </source>
</evidence>
<keyword evidence="8" id="KW-0902">Two-component regulatory system</keyword>